<organism evidence="2 3">
    <name type="scientific">Mycobacterium intracellulare subsp. chimaera</name>
    <dbReference type="NCBI Taxonomy" id="222805"/>
    <lineage>
        <taxon>Bacteria</taxon>
        <taxon>Bacillati</taxon>
        <taxon>Actinomycetota</taxon>
        <taxon>Actinomycetes</taxon>
        <taxon>Mycobacteriales</taxon>
        <taxon>Mycobacteriaceae</taxon>
        <taxon>Mycobacterium</taxon>
        <taxon>Mycobacterium avium complex (MAC)</taxon>
    </lineage>
</organism>
<dbReference type="RefSeq" id="WP_154074418.1">
    <property type="nucleotide sequence ID" value="NZ_CP012885.2"/>
</dbReference>
<dbReference type="EMBL" id="JASZZX010000036">
    <property type="protein sequence ID" value="MDM3929412.1"/>
    <property type="molecule type" value="Genomic_DNA"/>
</dbReference>
<reference evidence="2" key="1">
    <citation type="submission" date="2023-06" db="EMBL/GenBank/DDBJ databases">
        <title>Itaconate inhibition of nontuberculous mycobacteria.</title>
        <authorList>
            <person name="Breen P."/>
            <person name="Zimbric M."/>
            <person name="Caverly L."/>
        </authorList>
    </citation>
    <scope>NUCLEOTIDE SEQUENCE</scope>
    <source>
        <strain evidence="2">FLAC1071</strain>
    </source>
</reference>
<protein>
    <submittedName>
        <fullName evidence="2">Uncharacterized protein</fullName>
    </submittedName>
</protein>
<accession>A0ABT7P818</accession>
<dbReference type="Proteomes" id="UP001529272">
    <property type="component" value="Unassembled WGS sequence"/>
</dbReference>
<proteinExistence type="predicted"/>
<keyword evidence="3" id="KW-1185">Reference proteome</keyword>
<evidence type="ECO:0000313" key="3">
    <source>
        <dbReference type="Proteomes" id="UP001529272"/>
    </source>
</evidence>
<feature type="compositionally biased region" description="Low complexity" evidence="1">
    <location>
        <begin position="7"/>
        <end position="22"/>
    </location>
</feature>
<evidence type="ECO:0000313" key="2">
    <source>
        <dbReference type="EMBL" id="MDM3929412.1"/>
    </source>
</evidence>
<feature type="region of interest" description="Disordered" evidence="1">
    <location>
        <begin position="1"/>
        <end position="22"/>
    </location>
</feature>
<sequence length="56" mass="5963">MQLLEQPRSAAEPARAIAARGRPTVSSVGLLAGRFTNNTTEIGTEQRCRTSSSMVS</sequence>
<gene>
    <name evidence="2" type="ORF">QRB35_25880</name>
</gene>
<comment type="caution">
    <text evidence="2">The sequence shown here is derived from an EMBL/GenBank/DDBJ whole genome shotgun (WGS) entry which is preliminary data.</text>
</comment>
<evidence type="ECO:0000256" key="1">
    <source>
        <dbReference type="SAM" id="MobiDB-lite"/>
    </source>
</evidence>
<name>A0ABT7P818_MYCIT</name>
<reference evidence="2" key="2">
    <citation type="submission" date="2023-06" db="EMBL/GenBank/DDBJ databases">
        <authorList>
            <person name="Spilker T."/>
        </authorList>
    </citation>
    <scope>NUCLEOTIDE SEQUENCE</scope>
    <source>
        <strain evidence="2">FLAC1071</strain>
    </source>
</reference>